<gene>
    <name evidence="3" type="ORF">K6T82_22305</name>
</gene>
<dbReference type="EMBL" id="JAINUY010000009">
    <property type="protein sequence ID" value="MBZ4037510.1"/>
    <property type="molecule type" value="Genomic_DNA"/>
</dbReference>
<evidence type="ECO:0000259" key="2">
    <source>
        <dbReference type="PROSITE" id="PS50110"/>
    </source>
</evidence>
<dbReference type="PANTHER" id="PTHR44520:SF1">
    <property type="entry name" value="TWO-COMPONENT SYSTEM REGULATORY PROTEIN"/>
    <property type="match status" value="1"/>
</dbReference>
<reference evidence="3 4" key="1">
    <citation type="journal article" date="2023" name="Antonie Van Leeuwenhoek">
        <title>Flavobacterium potami sp. nov., a multi-metal resistance genes harbouring bacterium isolated from shallow river silt.</title>
        <authorList>
            <person name="Li S."/>
            <person name="Mao S."/>
            <person name="Mu W."/>
            <person name="Guo B."/>
            <person name="Li C."/>
            <person name="Zhu Q."/>
            <person name="Hou X."/>
            <person name="Zhao Y."/>
            <person name="Wei S."/>
            <person name="Liu H."/>
            <person name="Liu A."/>
        </authorList>
    </citation>
    <scope>NUCLEOTIDE SEQUENCE [LARGE SCALE GENOMIC DNA]</scope>
    <source>
        <strain evidence="3 4">17A</strain>
    </source>
</reference>
<dbReference type="InterPro" id="IPR001789">
    <property type="entry name" value="Sig_transdc_resp-reg_receiver"/>
</dbReference>
<feature type="domain" description="Response regulatory" evidence="2">
    <location>
        <begin position="10"/>
        <end position="132"/>
    </location>
</feature>
<proteinExistence type="predicted"/>
<keyword evidence="4" id="KW-1185">Reference proteome</keyword>
<dbReference type="SUPFAM" id="SSF52172">
    <property type="entry name" value="CheY-like"/>
    <property type="match status" value="1"/>
</dbReference>
<keyword evidence="1" id="KW-0597">Phosphoprotein</keyword>
<name>A0A9X1KSE2_9FLAO</name>
<dbReference type="InterPro" id="IPR011006">
    <property type="entry name" value="CheY-like_superfamily"/>
</dbReference>
<comment type="caution">
    <text evidence="3">The sequence shown here is derived from an EMBL/GenBank/DDBJ whole genome shotgun (WGS) entry which is preliminary data.</text>
</comment>
<dbReference type="Pfam" id="PF00072">
    <property type="entry name" value="Response_reg"/>
    <property type="match status" value="1"/>
</dbReference>
<dbReference type="AlphaFoldDB" id="A0A9X1KSE2"/>
<dbReference type="PROSITE" id="PS50110">
    <property type="entry name" value="RESPONSE_REGULATORY"/>
    <property type="match status" value="1"/>
</dbReference>
<dbReference type="InterPro" id="IPR052893">
    <property type="entry name" value="TCS_response_regulator"/>
</dbReference>
<dbReference type="PANTHER" id="PTHR44520">
    <property type="entry name" value="RESPONSE REGULATOR RCP1-RELATED"/>
    <property type="match status" value="1"/>
</dbReference>
<dbReference type="RefSeq" id="WP_223710898.1">
    <property type="nucleotide sequence ID" value="NZ_JAINUY010000009.1"/>
</dbReference>
<feature type="modified residue" description="4-aspartylphosphate" evidence="1">
    <location>
        <position position="64"/>
    </location>
</feature>
<dbReference type="SMART" id="SM00448">
    <property type="entry name" value="REC"/>
    <property type="match status" value="1"/>
</dbReference>
<dbReference type="Gene3D" id="3.40.50.2300">
    <property type="match status" value="1"/>
</dbReference>
<sequence>MLQEQNSRKIIYLAEDDEDDRILFLDALRELHPEIAVKVSEDGQQLLNNLHNTAWDQPEIIFLDINMPCKNGFECLKEIRTGEHFFNGTKIIMFSTSSSLLHIELSYKLGADYYAVKPGSFQELKELLHEIMAIDWNTASRDKAEFLLVCKKIDTV</sequence>
<evidence type="ECO:0000256" key="1">
    <source>
        <dbReference type="PROSITE-ProRule" id="PRU00169"/>
    </source>
</evidence>
<organism evidence="3 4">
    <name type="scientific">Flavobacterium potami</name>
    <dbReference type="NCBI Taxonomy" id="2872310"/>
    <lineage>
        <taxon>Bacteria</taxon>
        <taxon>Pseudomonadati</taxon>
        <taxon>Bacteroidota</taxon>
        <taxon>Flavobacteriia</taxon>
        <taxon>Flavobacteriales</taxon>
        <taxon>Flavobacteriaceae</taxon>
        <taxon>Flavobacterium</taxon>
    </lineage>
</organism>
<evidence type="ECO:0000313" key="4">
    <source>
        <dbReference type="Proteomes" id="UP001139366"/>
    </source>
</evidence>
<accession>A0A9X1KSE2</accession>
<protein>
    <submittedName>
        <fullName evidence="3">Response regulator</fullName>
    </submittedName>
</protein>
<dbReference type="GO" id="GO:0000160">
    <property type="term" value="P:phosphorelay signal transduction system"/>
    <property type="evidence" value="ECO:0007669"/>
    <property type="project" value="InterPro"/>
</dbReference>
<dbReference type="Proteomes" id="UP001139366">
    <property type="component" value="Unassembled WGS sequence"/>
</dbReference>
<evidence type="ECO:0000313" key="3">
    <source>
        <dbReference type="EMBL" id="MBZ4037510.1"/>
    </source>
</evidence>